<protein>
    <submittedName>
        <fullName evidence="1">Uncharacterized protein</fullName>
    </submittedName>
</protein>
<proteinExistence type="predicted"/>
<organism evidence="1 2">
    <name type="scientific">Enterobacter asburiae</name>
    <dbReference type="NCBI Taxonomy" id="61645"/>
    <lineage>
        <taxon>Bacteria</taxon>
        <taxon>Pseudomonadati</taxon>
        <taxon>Pseudomonadota</taxon>
        <taxon>Gammaproteobacteria</taxon>
        <taxon>Enterobacterales</taxon>
        <taxon>Enterobacteriaceae</taxon>
        <taxon>Enterobacter</taxon>
        <taxon>Enterobacter cloacae complex</taxon>
    </lineage>
</organism>
<dbReference type="Proteomes" id="UP000255163">
    <property type="component" value="Unassembled WGS sequence"/>
</dbReference>
<evidence type="ECO:0000313" key="1">
    <source>
        <dbReference type="EMBL" id="STD19937.1"/>
    </source>
</evidence>
<dbReference type="RefSeq" id="WP_054830134.1">
    <property type="nucleotide sequence ID" value="NZ_CP011863.1"/>
</dbReference>
<dbReference type="AlphaFoldDB" id="A0A376F8E9"/>
<name>A0A376F8E9_ENTAS</name>
<reference evidence="1 2" key="1">
    <citation type="submission" date="2018-06" db="EMBL/GenBank/DDBJ databases">
        <authorList>
            <consortium name="Pathogen Informatics"/>
            <person name="Doyle S."/>
        </authorList>
    </citation>
    <scope>NUCLEOTIDE SEQUENCE [LARGE SCALE GENOMIC DNA]</scope>
    <source>
        <strain evidence="1 2">NCTC12123</strain>
    </source>
</reference>
<evidence type="ECO:0000313" key="2">
    <source>
        <dbReference type="Proteomes" id="UP000255163"/>
    </source>
</evidence>
<dbReference type="EMBL" id="UFYI01000007">
    <property type="protein sequence ID" value="STD19937.1"/>
    <property type="molecule type" value="Genomic_DNA"/>
</dbReference>
<sequence>MTPANENAIRAACRRCTEEIQQAMRKKPKPNWNETVPPIINKHHKKIEALGVGLLEFVVKTGRLNGRFGAEQ</sequence>
<gene>
    <name evidence="1" type="ORF">NCTC12123_01580</name>
</gene>
<accession>A0A376F8E9</accession>